<proteinExistence type="predicted"/>
<sequence>MSSSGEEPKVKQKIEPKELYKLRQETRDLPKKKFSRIKHLPPLDKEPDYVIKTRPPMLGDWRLNAVRGIKENALLKEAGPIASRKCWKEGEAFSDCTLEAGLGREYKCKDLFEEYKACCKWETQVEMDKLRRDTKRHTEWWWLCLYDEHGEIGEQAKFKPNELTGFKWLKFYFYNFLYGPPKESKEDTEKHEERLKELKKKQHTNLEKTQQLFLQKYHYDDDIDPSLFEIYTV</sequence>
<dbReference type="AlphaFoldDB" id="A0AAD1XVN4"/>
<keyword evidence="2" id="KW-1185">Reference proteome</keyword>
<evidence type="ECO:0000313" key="2">
    <source>
        <dbReference type="Proteomes" id="UP001295684"/>
    </source>
</evidence>
<reference evidence="1" key="1">
    <citation type="submission" date="2023-07" db="EMBL/GenBank/DDBJ databases">
        <authorList>
            <consortium name="AG Swart"/>
            <person name="Singh M."/>
            <person name="Singh A."/>
            <person name="Seah K."/>
            <person name="Emmerich C."/>
        </authorList>
    </citation>
    <scope>NUCLEOTIDE SEQUENCE</scope>
    <source>
        <strain evidence="1">DP1</strain>
    </source>
</reference>
<organism evidence="1 2">
    <name type="scientific">Euplotes crassus</name>
    <dbReference type="NCBI Taxonomy" id="5936"/>
    <lineage>
        <taxon>Eukaryota</taxon>
        <taxon>Sar</taxon>
        <taxon>Alveolata</taxon>
        <taxon>Ciliophora</taxon>
        <taxon>Intramacronucleata</taxon>
        <taxon>Spirotrichea</taxon>
        <taxon>Hypotrichia</taxon>
        <taxon>Euplotida</taxon>
        <taxon>Euplotidae</taxon>
        <taxon>Moneuplotes</taxon>
    </lineage>
</organism>
<accession>A0AAD1XVN4</accession>
<comment type="caution">
    <text evidence="1">The sequence shown here is derived from an EMBL/GenBank/DDBJ whole genome shotgun (WGS) entry which is preliminary data.</text>
</comment>
<evidence type="ECO:0000313" key="1">
    <source>
        <dbReference type="EMBL" id="CAI2380096.1"/>
    </source>
</evidence>
<dbReference type="EMBL" id="CAMPGE010022009">
    <property type="protein sequence ID" value="CAI2380096.1"/>
    <property type="molecule type" value="Genomic_DNA"/>
</dbReference>
<gene>
    <name evidence="1" type="ORF">ECRASSUSDP1_LOCUS21523</name>
</gene>
<dbReference type="Proteomes" id="UP001295684">
    <property type="component" value="Unassembled WGS sequence"/>
</dbReference>
<name>A0AAD1XVN4_EUPCR</name>
<protein>
    <submittedName>
        <fullName evidence="1">Uncharacterized protein</fullName>
    </submittedName>
</protein>